<keyword evidence="1" id="KW-0732">Signal</keyword>
<dbReference type="EMBL" id="JAHLQF010000001">
    <property type="protein sequence ID" value="MBU5483594.1"/>
    <property type="molecule type" value="Genomic_DNA"/>
</dbReference>
<proteinExistence type="predicted"/>
<comment type="caution">
    <text evidence="2">The sequence shown here is derived from an EMBL/GenBank/DDBJ whole genome shotgun (WGS) entry which is preliminary data.</text>
</comment>
<dbReference type="Proteomes" id="UP000726170">
    <property type="component" value="Unassembled WGS sequence"/>
</dbReference>
<organism evidence="2 3">
    <name type="scientific">Clostridium mobile</name>
    <dbReference type="NCBI Taxonomy" id="2841512"/>
    <lineage>
        <taxon>Bacteria</taxon>
        <taxon>Bacillati</taxon>
        <taxon>Bacillota</taxon>
        <taxon>Clostridia</taxon>
        <taxon>Eubacteriales</taxon>
        <taxon>Clostridiaceae</taxon>
        <taxon>Clostridium</taxon>
    </lineage>
</organism>
<evidence type="ECO:0000313" key="2">
    <source>
        <dbReference type="EMBL" id="MBU5483594.1"/>
    </source>
</evidence>
<protein>
    <submittedName>
        <fullName evidence="2">Uncharacterized protein</fullName>
    </submittedName>
</protein>
<sequence>MKRKNIITTLALTLALGVGATAYAATASPRNINTSNINNDNTSYSRRMDGRTGIDDYNMMDMYDHHMRGMGNHHMMGFGGYDMMTSILRDKLNMSDKEIEDALNSGKHMWEIAEEKGMSNEDFKNAMVEGRTKAIDEAIKNGTITKEEGERFKEDFDNYIDDCLDESPGSENGFHGMMGRGRGGRSCH</sequence>
<keyword evidence="3" id="KW-1185">Reference proteome</keyword>
<reference evidence="2 3" key="1">
    <citation type="submission" date="2021-06" db="EMBL/GenBank/DDBJ databases">
        <authorList>
            <person name="Sun Q."/>
            <person name="Li D."/>
        </authorList>
    </citation>
    <scope>NUCLEOTIDE SEQUENCE [LARGE SCALE GENOMIC DNA]</scope>
    <source>
        <strain evidence="2 3">MSJ-11</strain>
    </source>
</reference>
<dbReference type="RefSeq" id="WP_216437959.1">
    <property type="nucleotide sequence ID" value="NZ_JAHLQF010000001.1"/>
</dbReference>
<evidence type="ECO:0000256" key="1">
    <source>
        <dbReference type="SAM" id="SignalP"/>
    </source>
</evidence>
<feature type="signal peptide" evidence="1">
    <location>
        <begin position="1"/>
        <end position="24"/>
    </location>
</feature>
<evidence type="ECO:0000313" key="3">
    <source>
        <dbReference type="Proteomes" id="UP000726170"/>
    </source>
</evidence>
<feature type="chain" id="PRO_5046823196" evidence="1">
    <location>
        <begin position="25"/>
        <end position="188"/>
    </location>
</feature>
<name>A0ABS6EGQ0_9CLOT</name>
<accession>A0ABS6EGQ0</accession>
<gene>
    <name evidence="2" type="ORF">KQI86_04580</name>
</gene>